<evidence type="ECO:0000256" key="3">
    <source>
        <dbReference type="ARBA" id="ARBA00009723"/>
    </source>
</evidence>
<name>A0A1X6NEK6_9APHY</name>
<dbReference type="GO" id="GO:0009231">
    <property type="term" value="P:riboflavin biosynthetic process"/>
    <property type="evidence" value="ECO:0007669"/>
    <property type="project" value="UniProtKB-KW"/>
</dbReference>
<dbReference type="SUPFAM" id="SSF53597">
    <property type="entry name" value="Dihydrofolate reductase-like"/>
    <property type="match status" value="1"/>
</dbReference>
<feature type="domain" description="DUF5648" evidence="15">
    <location>
        <begin position="286"/>
        <end position="424"/>
    </location>
</feature>
<comment type="catalytic activity">
    <reaction evidence="11">
        <text>2,5-diamino-6-(1-D-ribitylamino)pyrimidin-4(3H)-one 5'-phosphate + NAD(+) = 2,5-diamino-6-(1-D-ribosylamino)pyrimidin-4(3H)-one 5'-phosphate + NADH + H(+)</text>
        <dbReference type="Rhea" id="RHEA:27274"/>
        <dbReference type="ChEBI" id="CHEBI:15378"/>
        <dbReference type="ChEBI" id="CHEBI:57540"/>
        <dbReference type="ChEBI" id="CHEBI:57945"/>
        <dbReference type="ChEBI" id="CHEBI:58890"/>
        <dbReference type="ChEBI" id="CHEBI:59545"/>
        <dbReference type="EC" id="1.1.1.302"/>
    </reaction>
</comment>
<feature type="compositionally biased region" description="Polar residues" evidence="13">
    <location>
        <begin position="452"/>
        <end position="466"/>
    </location>
</feature>
<evidence type="ECO:0000313" key="17">
    <source>
        <dbReference type="Proteomes" id="UP000194127"/>
    </source>
</evidence>
<gene>
    <name evidence="16" type="ORF">POSPLADRAFT_1129992</name>
</gene>
<dbReference type="Gene3D" id="3.40.430.10">
    <property type="entry name" value="Dihydrofolate Reductase, subunit A"/>
    <property type="match status" value="1"/>
</dbReference>
<sequence length="868" mass="95115">MHDGILIGIALLSEGSAFGLARHLPPLTRGRYHCPRPIILDSQLRLSPDCKLLKNYRAGTGRRPWVVCTGYEKKTEAQEKEFNQTKQALRQAGARIVDETGSKGLISLPMLMMSLSSMGIRSVMVEGGARVIQSFLAEAESSDIVDTVVVTVAPTLVGESGVGYGQSLVRNKLPKLQHISTEVFGSDAVIALKVVESTELSGLDTDNITIVLADEINLVHFVVNADRPRQNRFQVSDAGCVLIDFLKDIQQRGHKTLGNLPILSGSPFGAWRMDLQCGSPSDAFEFLRAYNADLTDHFYTIDHNEMERYVPNGGYASQGDAGWIFPTKVGATVPLYRLYVGGSETDHFYTTNQTEKEIAISSLGYTSQGIAGYVYSTQICGSIPLYRLYQPSWVDHFYTISWAEDQNVTYTKGYVEEGIQCYVLPDIVVTSTTSSGSASSSSSTPTPLVTEVETSTPASTTSSLYSASPTAGSTISHESGGHLAHIVAPIHSSWRFFAFGVSEADVGDVLRKGPTKVIVPSAAVENLSNMLAAPRRYRGPIERALAYNMHCHSHFSVTFLLMGSAFYVWYLNNTNGHIVPRDSRRRLYYDGGRLINTTKRGEGQASYAMSPSTATSEMRCEPDHCSDPSLALKFLRAYNPSIMDHFYTIDPFEMDRFVPGLGYESQGDAGWIFPTQTGVTIPLYRMHSQTDHFYTTDEAEMKLATAHGTYVLQGIAGYVYSTQICGSIPLYRLYKPVDHFHTISWAEDQNMSYIEDYVEEGIQCYVLPDIMATSTSSSSSTSGPRPTSLVTGPETSAPAIATSSLYLAIPSANSANSNKLGGQTAHITPVTAVVSTMLFLATMIPCFRRQRDEYVHFARLGNHKGSSC</sequence>
<dbReference type="PANTHER" id="PTHR38011">
    <property type="entry name" value="DIHYDROFOLATE REDUCTASE FAMILY PROTEIN (AFU_ORTHOLOGUE AFUA_8G06820)"/>
    <property type="match status" value="1"/>
</dbReference>
<accession>A0A1X6NEK6</accession>
<evidence type="ECO:0000256" key="9">
    <source>
        <dbReference type="ARBA" id="ARBA00030073"/>
    </source>
</evidence>
<dbReference type="Pfam" id="PF01872">
    <property type="entry name" value="RibD_C"/>
    <property type="match status" value="1"/>
</dbReference>
<dbReference type="RefSeq" id="XP_024343845.1">
    <property type="nucleotide sequence ID" value="XM_024483903.1"/>
</dbReference>
<organism evidence="16 17">
    <name type="scientific">Postia placenta MAD-698-R-SB12</name>
    <dbReference type="NCBI Taxonomy" id="670580"/>
    <lineage>
        <taxon>Eukaryota</taxon>
        <taxon>Fungi</taxon>
        <taxon>Dikarya</taxon>
        <taxon>Basidiomycota</taxon>
        <taxon>Agaricomycotina</taxon>
        <taxon>Agaricomycetes</taxon>
        <taxon>Polyporales</taxon>
        <taxon>Adustoporiaceae</taxon>
        <taxon>Rhodonia</taxon>
    </lineage>
</organism>
<protein>
    <recommendedName>
        <fullName evidence="5">2,5-diamino-6-ribosylamino-4(3H)-pyrimidinone 5'-phosphate reductase</fullName>
        <ecNumber evidence="4">1.1.1.302</ecNumber>
    </recommendedName>
    <alternativeName>
        <fullName evidence="10">2,5-diamino-6-(5-phospho-D-ribosylamino)pyrimidin-4(3H)-one reductase</fullName>
    </alternativeName>
    <alternativeName>
        <fullName evidence="9">2,5-diamino-6-ribitylamino-4(3H)-pyrimidinone 5'-phosphate synthase</fullName>
    </alternativeName>
</protein>
<dbReference type="AlphaFoldDB" id="A0A1X6NEK6"/>
<evidence type="ECO:0000256" key="11">
    <source>
        <dbReference type="ARBA" id="ARBA00047550"/>
    </source>
</evidence>
<dbReference type="InterPro" id="IPR050765">
    <property type="entry name" value="Riboflavin_Biosynth_HTPR"/>
</dbReference>
<dbReference type="InterPro" id="IPR024072">
    <property type="entry name" value="DHFR-like_dom_sf"/>
</dbReference>
<evidence type="ECO:0000256" key="6">
    <source>
        <dbReference type="ARBA" id="ARBA00022619"/>
    </source>
</evidence>
<dbReference type="GeneID" id="36328852"/>
<evidence type="ECO:0000256" key="8">
    <source>
        <dbReference type="ARBA" id="ARBA00023002"/>
    </source>
</evidence>
<evidence type="ECO:0000313" key="16">
    <source>
        <dbReference type="EMBL" id="OSX67051.1"/>
    </source>
</evidence>
<comment type="pathway">
    <text evidence="2">Cofactor biosynthesis; riboflavin biosynthesis.</text>
</comment>
<feature type="region of interest" description="Disordered" evidence="13">
    <location>
        <begin position="433"/>
        <end position="466"/>
    </location>
</feature>
<keyword evidence="7" id="KW-0521">NADP</keyword>
<keyword evidence="6" id="KW-0686">Riboflavin biosynthesis</keyword>
<dbReference type="GO" id="GO:0008703">
    <property type="term" value="F:5-amino-6-(5-phosphoribosylamino)uracil reductase activity"/>
    <property type="evidence" value="ECO:0007669"/>
    <property type="project" value="InterPro"/>
</dbReference>
<dbReference type="STRING" id="670580.A0A1X6NEK6"/>
<feature type="domain" description="Bacterial bifunctional deaminase-reductase C-terminal" evidence="14">
    <location>
        <begin position="2"/>
        <end position="189"/>
    </location>
</feature>
<feature type="compositionally biased region" description="Polar residues" evidence="13">
    <location>
        <begin position="783"/>
        <end position="794"/>
    </location>
</feature>
<comment type="catalytic activity">
    <reaction evidence="12">
        <text>2,5-diamino-6-(1-D-ribitylamino)pyrimidin-4(3H)-one 5'-phosphate + NADP(+) = 2,5-diamino-6-(1-D-ribosylamino)pyrimidin-4(3H)-one 5'-phosphate + NADPH + H(+)</text>
        <dbReference type="Rhea" id="RHEA:27278"/>
        <dbReference type="ChEBI" id="CHEBI:15378"/>
        <dbReference type="ChEBI" id="CHEBI:57783"/>
        <dbReference type="ChEBI" id="CHEBI:58349"/>
        <dbReference type="ChEBI" id="CHEBI:58890"/>
        <dbReference type="ChEBI" id="CHEBI:59545"/>
        <dbReference type="EC" id="1.1.1.302"/>
    </reaction>
</comment>
<dbReference type="OrthoDB" id="5432at2759"/>
<keyword evidence="17" id="KW-1185">Reference proteome</keyword>
<evidence type="ECO:0000256" key="2">
    <source>
        <dbReference type="ARBA" id="ARBA00005104"/>
    </source>
</evidence>
<dbReference type="PANTHER" id="PTHR38011:SF7">
    <property type="entry name" value="2,5-DIAMINO-6-RIBOSYLAMINO-4(3H)-PYRIMIDINONE 5'-PHOSPHATE REDUCTASE"/>
    <property type="match status" value="1"/>
</dbReference>
<evidence type="ECO:0000256" key="5">
    <source>
        <dbReference type="ARBA" id="ARBA00015035"/>
    </source>
</evidence>
<feature type="compositionally biased region" description="Low complexity" evidence="13">
    <location>
        <begin position="433"/>
        <end position="446"/>
    </location>
</feature>
<proteinExistence type="inferred from homology"/>
<comment type="function">
    <text evidence="1">Catalyzes an early step in riboflavin biosynthesis, the NADPH-dependent reduction of the ribose side chain of 2,5-diamino-6-ribosylamino-4(3H)-pyrimidinone 5'-phosphate, yielding 2,5-diamino-6-ribitylamino-4(3H)-pyrimidinone 5'-phosphate.</text>
</comment>
<evidence type="ECO:0000256" key="4">
    <source>
        <dbReference type="ARBA" id="ARBA00012851"/>
    </source>
</evidence>
<dbReference type="Proteomes" id="UP000194127">
    <property type="component" value="Unassembled WGS sequence"/>
</dbReference>
<evidence type="ECO:0000256" key="10">
    <source>
        <dbReference type="ARBA" id="ARBA00031630"/>
    </source>
</evidence>
<feature type="domain" description="DUF5648" evidence="15">
    <location>
        <begin position="634"/>
        <end position="767"/>
    </location>
</feature>
<evidence type="ECO:0000256" key="12">
    <source>
        <dbReference type="ARBA" id="ARBA00049020"/>
    </source>
</evidence>
<reference evidence="16 17" key="1">
    <citation type="submission" date="2017-04" db="EMBL/GenBank/DDBJ databases">
        <title>Genome Sequence of the Model Brown-Rot Fungus Postia placenta SB12.</title>
        <authorList>
            <consortium name="DOE Joint Genome Institute"/>
            <person name="Gaskell J."/>
            <person name="Kersten P."/>
            <person name="Larrondo L.F."/>
            <person name="Canessa P."/>
            <person name="Martinez D."/>
            <person name="Hibbett D."/>
            <person name="Schmoll M."/>
            <person name="Kubicek C.P."/>
            <person name="Martinez A.T."/>
            <person name="Yadav J."/>
            <person name="Master E."/>
            <person name="Magnuson J.K."/>
            <person name="James T."/>
            <person name="Yaver D."/>
            <person name="Berka R."/>
            <person name="Labutti K."/>
            <person name="Lipzen A."/>
            <person name="Aerts A."/>
            <person name="Barry K."/>
            <person name="Henrissat B."/>
            <person name="Blanchette R."/>
            <person name="Grigoriev I."/>
            <person name="Cullen D."/>
        </authorList>
    </citation>
    <scope>NUCLEOTIDE SEQUENCE [LARGE SCALE GENOMIC DNA]</scope>
    <source>
        <strain evidence="16 17">MAD-698-R-SB12</strain>
    </source>
</reference>
<evidence type="ECO:0000256" key="7">
    <source>
        <dbReference type="ARBA" id="ARBA00022857"/>
    </source>
</evidence>
<evidence type="ECO:0000259" key="14">
    <source>
        <dbReference type="Pfam" id="PF01872"/>
    </source>
</evidence>
<dbReference type="InterPro" id="IPR002734">
    <property type="entry name" value="RibDG_C"/>
</dbReference>
<evidence type="ECO:0000256" key="13">
    <source>
        <dbReference type="SAM" id="MobiDB-lite"/>
    </source>
</evidence>
<evidence type="ECO:0000259" key="15">
    <source>
        <dbReference type="Pfam" id="PF18885"/>
    </source>
</evidence>
<dbReference type="EMBL" id="KZ110591">
    <property type="protein sequence ID" value="OSX67051.1"/>
    <property type="molecule type" value="Genomic_DNA"/>
</dbReference>
<dbReference type="Pfam" id="PF18885">
    <property type="entry name" value="DUF5648"/>
    <property type="match status" value="2"/>
</dbReference>
<dbReference type="EC" id="1.1.1.302" evidence="4"/>
<evidence type="ECO:0000256" key="1">
    <source>
        <dbReference type="ARBA" id="ARBA00003555"/>
    </source>
</evidence>
<dbReference type="InterPro" id="IPR043708">
    <property type="entry name" value="DUF5648"/>
</dbReference>
<keyword evidence="8" id="KW-0560">Oxidoreductase</keyword>
<comment type="similarity">
    <text evidence="3">Belongs to the HTP reductase family.</text>
</comment>
<feature type="region of interest" description="Disordered" evidence="13">
    <location>
        <begin position="774"/>
        <end position="794"/>
    </location>
</feature>